<dbReference type="EMBL" id="JBAHYK010000019">
    <property type="protein sequence ID" value="KAL0580974.1"/>
    <property type="molecule type" value="Genomic_DNA"/>
</dbReference>
<comment type="caution">
    <text evidence="2">The sequence shown here is derived from an EMBL/GenBank/DDBJ whole genome shotgun (WGS) entry which is preliminary data.</text>
</comment>
<keyword evidence="3" id="KW-1185">Reference proteome</keyword>
<evidence type="ECO:0000313" key="3">
    <source>
        <dbReference type="Proteomes" id="UP001465976"/>
    </source>
</evidence>
<keyword evidence="1" id="KW-0812">Transmembrane</keyword>
<feature type="transmembrane region" description="Helical" evidence="1">
    <location>
        <begin position="609"/>
        <end position="632"/>
    </location>
</feature>
<accession>A0ABR3G007</accession>
<feature type="transmembrane region" description="Helical" evidence="1">
    <location>
        <begin position="85"/>
        <end position="111"/>
    </location>
</feature>
<evidence type="ECO:0000313" key="2">
    <source>
        <dbReference type="EMBL" id="KAL0580974.1"/>
    </source>
</evidence>
<keyword evidence="1" id="KW-1133">Transmembrane helix</keyword>
<protein>
    <submittedName>
        <fullName evidence="2">Uncharacterized protein</fullName>
    </submittedName>
</protein>
<feature type="transmembrane region" description="Helical" evidence="1">
    <location>
        <begin position="12"/>
        <end position="36"/>
    </location>
</feature>
<sequence length="714" mass="77436">MLVISSLTVGQITFILRAVIQILSYGGLFLLGFIVYASAPQIASLKTHDVLNRVVGKETASKHTMKWIFNSLRNRNGDPVVAKRLVLSLSLLTVYSLFVALSDLGFLGFYACNVSAGSFYDHPGSVRDSGSAQSVVNTALVNGTKADIVKVTRCDASQTEDKGSFNLQVCTSWHNSTLSDPSVFAGINNTDSDMLLPRLLRHSNHSKAATFDLNLYRTIPLPTLLSGPTIMNGMVAEPHDKGVRTVFGVPDLQPGHTVDLQKNMAMEIEVGCMAVGLFSSHVDGARGNGLDYFAVSDNFNHSYYGPENMRDVLKQTVDEIRDYYSPLFETAVSEGFRMGINESSALFTDIPTIDTVSLPRKNGTLSTTTDQLAMMGNCTERMRKTLGVDKTEYMSSDSDKTGPMCSFLTLNGAEASGDGDYVYLSSKLICASSTQVNMVSGTVGKDRAGQVTLNVTRLPSDLHQLRADYFDMVFNGENTTYNTMQPILRYTLSDNPNGETSHYIYQNKQYMSIPNSGTGSPGNAISRIGSILTDIGSLSIGQWEYVKSLNDQQYVPSQAHKTVTTWAGRFGGSLVLNSLVYNGYVAQQVEPVLVTDIDGKAATCYRTPYAVSFIPLILAAVSVSLWILVLLLSRGLSGTKRLEELYGGLKPYWGIVCPTTAAQSAILSWESQPGPHLALLTPGQPISVNDSTATAVRQLTRAPSPLLPSKASYA</sequence>
<name>A0ABR3G007_9AGAR</name>
<organism evidence="2 3">
    <name type="scientific">Marasmius crinis-equi</name>
    <dbReference type="NCBI Taxonomy" id="585013"/>
    <lineage>
        <taxon>Eukaryota</taxon>
        <taxon>Fungi</taxon>
        <taxon>Dikarya</taxon>
        <taxon>Basidiomycota</taxon>
        <taxon>Agaricomycotina</taxon>
        <taxon>Agaricomycetes</taxon>
        <taxon>Agaricomycetidae</taxon>
        <taxon>Agaricales</taxon>
        <taxon>Marasmiineae</taxon>
        <taxon>Marasmiaceae</taxon>
        <taxon>Marasmius</taxon>
    </lineage>
</organism>
<keyword evidence="1" id="KW-0472">Membrane</keyword>
<evidence type="ECO:0000256" key="1">
    <source>
        <dbReference type="SAM" id="Phobius"/>
    </source>
</evidence>
<dbReference type="Proteomes" id="UP001465976">
    <property type="component" value="Unassembled WGS sequence"/>
</dbReference>
<reference evidence="2 3" key="1">
    <citation type="submission" date="2024-02" db="EMBL/GenBank/DDBJ databases">
        <title>A draft genome for the cacao thread blight pathogen Marasmius crinis-equi.</title>
        <authorList>
            <person name="Cohen S.P."/>
            <person name="Baruah I.K."/>
            <person name="Amoako-Attah I."/>
            <person name="Bukari Y."/>
            <person name="Meinhardt L.W."/>
            <person name="Bailey B.A."/>
        </authorList>
    </citation>
    <scope>NUCLEOTIDE SEQUENCE [LARGE SCALE GENOMIC DNA]</scope>
    <source>
        <strain evidence="2 3">GH-76</strain>
    </source>
</reference>
<gene>
    <name evidence="2" type="ORF">V5O48_001066</name>
</gene>
<proteinExistence type="predicted"/>